<evidence type="ECO:0000313" key="2">
    <source>
        <dbReference type="Proteomes" id="UP001430065"/>
    </source>
</evidence>
<accession>A0ABS2JSZ5</accession>
<proteinExistence type="predicted"/>
<sequence>MTKNRENLDSDLERLQGYARALARKYPEAQSFWQEFSGLAEEVLRDAAHEDHEWVLHRIRRMVAEVGMGGPPPQFS</sequence>
<evidence type="ECO:0000313" key="1">
    <source>
        <dbReference type="EMBL" id="MBM7122088.1"/>
    </source>
</evidence>
<organism evidence="1 2">
    <name type="scientific">Dyella kyungheensis</name>
    <dbReference type="NCBI Taxonomy" id="1242174"/>
    <lineage>
        <taxon>Bacteria</taxon>
        <taxon>Pseudomonadati</taxon>
        <taxon>Pseudomonadota</taxon>
        <taxon>Gammaproteobacteria</taxon>
        <taxon>Lysobacterales</taxon>
        <taxon>Rhodanobacteraceae</taxon>
        <taxon>Dyella</taxon>
    </lineage>
</organism>
<name>A0ABS2JSZ5_9GAMM</name>
<keyword evidence="2" id="KW-1185">Reference proteome</keyword>
<gene>
    <name evidence="1" type="ORF">ISP20_13065</name>
</gene>
<dbReference type="EMBL" id="JADIKC010000005">
    <property type="protein sequence ID" value="MBM7122088.1"/>
    <property type="molecule type" value="Genomic_DNA"/>
</dbReference>
<dbReference type="RefSeq" id="WP_204636522.1">
    <property type="nucleotide sequence ID" value="NZ_JADIKC010000005.1"/>
</dbReference>
<reference evidence="1 2" key="1">
    <citation type="submission" date="2020-10" db="EMBL/GenBank/DDBJ databases">
        <title>Phylogeny of dyella-like bacteria.</title>
        <authorList>
            <person name="Fu J."/>
        </authorList>
    </citation>
    <scope>NUCLEOTIDE SEQUENCE [LARGE SCALE GENOMIC DNA]</scope>
    <source>
        <strain evidence="1 2">THG-B117</strain>
    </source>
</reference>
<protein>
    <submittedName>
        <fullName evidence="1">Uncharacterized protein</fullName>
    </submittedName>
</protein>
<dbReference type="Proteomes" id="UP001430065">
    <property type="component" value="Unassembled WGS sequence"/>
</dbReference>
<comment type="caution">
    <text evidence="1">The sequence shown here is derived from an EMBL/GenBank/DDBJ whole genome shotgun (WGS) entry which is preliminary data.</text>
</comment>